<dbReference type="EMBL" id="MH172377">
    <property type="protein sequence ID" value="AWK28201.1"/>
    <property type="molecule type" value="Genomic_DNA"/>
</dbReference>
<keyword evidence="2 18" id="KW-0244">Early protein</keyword>
<dbReference type="GO" id="GO:0003700">
    <property type="term" value="F:DNA-binding transcription factor activity"/>
    <property type="evidence" value="ECO:0007669"/>
    <property type="project" value="UniProtKB-UniRule"/>
</dbReference>
<evidence type="ECO:0000256" key="11">
    <source>
        <dbReference type="ARBA" id="ARBA00023125"/>
    </source>
</evidence>
<keyword evidence="13 18" id="KW-0804">Transcription</keyword>
<keyword evidence="5 18" id="KW-1090">Inhibition of host innate immune response by virus</keyword>
<keyword evidence="6 18" id="KW-0479">Metal-binding</keyword>
<dbReference type="GO" id="GO:0039502">
    <property type="term" value="P:symbiont-mediated suppression of host type I interferon-mediated signaling pathway"/>
    <property type="evidence" value="ECO:0007669"/>
    <property type="project" value="UniProtKB-UniRule"/>
</dbReference>
<evidence type="ECO:0000256" key="1">
    <source>
        <dbReference type="ARBA" id="ARBA00022504"/>
    </source>
</evidence>
<dbReference type="GO" id="GO:0030430">
    <property type="term" value="C:host cell cytoplasm"/>
    <property type="evidence" value="ECO:0007669"/>
    <property type="project" value="UniProtKB-SubCell"/>
</dbReference>
<evidence type="ECO:0000256" key="19">
    <source>
        <dbReference type="PIRNR" id="PIRNR003407"/>
    </source>
</evidence>
<dbReference type="HAMAP" id="MF_04004">
    <property type="entry name" value="PPV_E7"/>
    <property type="match status" value="1"/>
</dbReference>
<dbReference type="PIRSF" id="PIRSF003407">
    <property type="entry name" value="Papvi_E7"/>
    <property type="match status" value="1"/>
</dbReference>
<feature type="zinc finger region" evidence="18">
    <location>
        <begin position="52"/>
        <end position="88"/>
    </location>
</feature>
<evidence type="ECO:0000256" key="8">
    <source>
        <dbReference type="ARBA" id="ARBA00022830"/>
    </source>
</evidence>
<evidence type="ECO:0000256" key="9">
    <source>
        <dbReference type="ARBA" id="ARBA00022833"/>
    </source>
</evidence>
<comment type="subcellular location">
    <subcellularLocation>
        <location evidence="18">Host cytoplasm</location>
    </subcellularLocation>
    <subcellularLocation>
        <location evidence="18">Host nucleus</location>
    </subcellularLocation>
    <text evidence="18">Predominantly found in the host nucleus.</text>
</comment>
<reference evidence="20" key="1">
    <citation type="submission" date="2018-04" db="EMBL/GenBank/DDBJ databases">
        <title>Complete Genome Sequences Of Four Novel Human Gammapapillomaviruses Isolated from Penile Swabs in Cape Town, South Africa.</title>
        <authorList>
            <person name="Murahwa A.T."/>
            <person name="Meiring T.L."/>
            <person name="Mbulawa Z.Z.A."/>
            <person name="Williamson A.-L."/>
        </authorList>
    </citation>
    <scope>NUCLEOTIDE SEQUENCE</scope>
    <source>
        <strain evidence="20">CT08</strain>
    </source>
</reference>
<dbReference type="SUPFAM" id="SSF161234">
    <property type="entry name" value="E7 C-terminal domain-like"/>
    <property type="match status" value="1"/>
</dbReference>
<dbReference type="GO" id="GO:0052170">
    <property type="term" value="P:symbiont-mediated suppression of host innate immune response"/>
    <property type="evidence" value="ECO:0007669"/>
    <property type="project" value="UniProtKB-KW"/>
</dbReference>
<evidence type="ECO:0000256" key="10">
    <source>
        <dbReference type="ARBA" id="ARBA00023015"/>
    </source>
</evidence>
<evidence type="ECO:0000256" key="16">
    <source>
        <dbReference type="ARBA" id="ARBA00023280"/>
    </source>
</evidence>
<keyword evidence="10 18" id="KW-0805">Transcription regulation</keyword>
<comment type="caution">
    <text evidence="18">Lacks conserved residue(s) required for the propagation of feature annotation.</text>
</comment>
<keyword evidence="15" id="KW-0922">Interferon antiviral system evasion</keyword>
<evidence type="ECO:0000256" key="12">
    <source>
        <dbReference type="ARBA" id="ARBA00023159"/>
    </source>
</evidence>
<accession>A0A2S1ZRX0</accession>
<evidence type="ECO:0000256" key="4">
    <source>
        <dbReference type="ARBA" id="ARBA00022581"/>
    </source>
</evidence>
<evidence type="ECO:0000313" key="20">
    <source>
        <dbReference type="EMBL" id="AWK28201.1"/>
    </source>
</evidence>
<comment type="PTM">
    <text evidence="18">Highly phosphorylated.</text>
</comment>
<comment type="similarity">
    <text evidence="18 19">Belongs to the papillomaviridae E7 protein family.</text>
</comment>
<comment type="function">
    <text evidence="19">E7 protein has both transforming and trans-activating activities.</text>
</comment>
<evidence type="ECO:0000256" key="3">
    <source>
        <dbReference type="ARBA" id="ARBA00022562"/>
    </source>
</evidence>
<evidence type="ECO:0000313" key="21">
    <source>
        <dbReference type="Proteomes" id="UP001231058"/>
    </source>
</evidence>
<evidence type="ECO:0000256" key="5">
    <source>
        <dbReference type="ARBA" id="ARBA00022632"/>
    </source>
</evidence>
<evidence type="ECO:0000256" key="6">
    <source>
        <dbReference type="ARBA" id="ARBA00022723"/>
    </source>
</evidence>
<keyword evidence="11 18" id="KW-0238">DNA-binding</keyword>
<keyword evidence="14 18" id="KW-1035">Host cytoplasm</keyword>
<name>A0A2S1ZRX0_9PAPI</name>
<keyword evidence="8 18" id="KW-1114">Inhibition of host interferon signaling pathway by virus</keyword>
<comment type="domain">
    <text evidence="18">The E7 terminal domain is an intrinsically disordered domain, whose flexibility and conformational transitions confer target adaptability to the oncoprotein. It allows adaptation to a variety of protein targets and exposes the PEST degradation sequence that regulates its turnover in the cell.</text>
</comment>
<keyword evidence="1 18" id="KW-1121">Modulation of host cell cycle by virus</keyword>
<evidence type="ECO:0000256" key="15">
    <source>
        <dbReference type="ARBA" id="ARBA00023258"/>
    </source>
</evidence>
<feature type="short sequence motif" description="Nuclear export signal" evidence="18">
    <location>
        <begin position="70"/>
        <end position="78"/>
    </location>
</feature>
<keyword evidence="7 18" id="KW-0863">Zinc-finger</keyword>
<dbReference type="GO" id="GO:0039645">
    <property type="term" value="P:symbiont-mediated perturbation of host cell cycle G1/S transition checkpoint"/>
    <property type="evidence" value="ECO:0007669"/>
    <property type="project" value="UniProtKB-UniRule"/>
</dbReference>
<comment type="function">
    <text evidence="18">Plays a role in viral genome replication by driving entry of quiescent cells into the cell cycle. Stimulation of progression from G1 to S phase allows the virus to efficiently use the cellular DNA replicating machinery to achieve viral genome replication. E7 protein has both transforming and trans-activating activities. Induces the disassembly of the E2F1 transcription factor from RB1, with subsequent transcriptional activation of E2F1-regulated S-phase genes. Interferes with host histone deacetylation mediated by HDAC1 and HDAC2, leading to transcription activation. Plays also a role in the inhibition of both antiviral and antiproliferative functions of host interferon alpha. Interaction with host TMEM173/STING impairs the ability of TMEM173/STING to sense cytosolic DNA and promote the production of type I interferon (IFN-alpha and IFN-beta).</text>
</comment>
<keyword evidence="4 18" id="KW-0945">Host-virus interaction</keyword>
<gene>
    <name evidence="18 20" type="primary">E7</name>
</gene>
<evidence type="ECO:0000256" key="18">
    <source>
        <dbReference type="HAMAP-Rule" id="MF_04004"/>
    </source>
</evidence>
<dbReference type="InterPro" id="IPR000148">
    <property type="entry name" value="Papilloma_E7"/>
</dbReference>
<evidence type="ECO:0000256" key="14">
    <source>
        <dbReference type="ARBA" id="ARBA00023200"/>
    </source>
</evidence>
<dbReference type="GO" id="GO:0019904">
    <property type="term" value="F:protein domain specific binding"/>
    <property type="evidence" value="ECO:0007669"/>
    <property type="project" value="UniProtKB-UniRule"/>
</dbReference>
<dbReference type="GO" id="GO:0006351">
    <property type="term" value="P:DNA-templated transcription"/>
    <property type="evidence" value="ECO:0007669"/>
    <property type="project" value="UniProtKB-UniRule"/>
</dbReference>
<evidence type="ECO:0000256" key="17">
    <source>
        <dbReference type="ARBA" id="ARBA00023309"/>
    </source>
</evidence>
<comment type="subunit">
    <text evidence="18">Homodimer. Homooligomer. Interacts with host RB1; this interaction induces dissociation of RB1-E2F1 complex thereby disrupting RB1 activity. Interacts with host EP300; this interaction represses EP300 transcriptional activity. Interacts with protein E2; this interaction inhibits E7 oncogenic activity. Interacts with host TMEM173/STING; this interaction impairs the ability of TMEM173/STING to sense cytosolic DNA and promote the production of type I interferon (IFN-alpha and IFN-beta).</text>
</comment>
<dbReference type="GO" id="GO:0003677">
    <property type="term" value="F:DNA binding"/>
    <property type="evidence" value="ECO:0007669"/>
    <property type="project" value="UniProtKB-UniRule"/>
</dbReference>
<keyword evidence="3 18" id="KW-1048">Host nucleus</keyword>
<proteinExistence type="inferred from homology"/>
<organism evidence="20 21">
    <name type="scientific">Human papillomavirus type 220</name>
    <dbReference type="NCBI Taxonomy" id="2200957"/>
    <lineage>
        <taxon>Viruses</taxon>
        <taxon>Monodnaviria</taxon>
        <taxon>Shotokuvirae</taxon>
        <taxon>Cossaviricota</taxon>
        <taxon>Papovaviricetes</taxon>
        <taxon>Zurhausenvirales</taxon>
        <taxon>Papillomaviridae</taxon>
    </lineage>
</organism>
<keyword evidence="9 18" id="KW-0862">Zinc</keyword>
<evidence type="ECO:0000256" key="13">
    <source>
        <dbReference type="ARBA" id="ARBA00023163"/>
    </source>
</evidence>
<dbReference type="Pfam" id="PF00527">
    <property type="entry name" value="E7"/>
    <property type="match status" value="1"/>
</dbReference>
<dbReference type="Gene3D" id="3.30.160.330">
    <property type="match status" value="1"/>
</dbReference>
<keyword evidence="16 18" id="KW-0899">Viral immunoevasion</keyword>
<dbReference type="GO" id="GO:0042025">
    <property type="term" value="C:host cell nucleus"/>
    <property type="evidence" value="ECO:0007669"/>
    <property type="project" value="UniProtKB-SubCell"/>
</dbReference>
<evidence type="ECO:0000256" key="7">
    <source>
        <dbReference type="ARBA" id="ARBA00022771"/>
    </source>
</evidence>
<keyword evidence="17 18" id="KW-1078">G1/S host cell cycle checkpoint dysregulation by virus</keyword>
<dbReference type="GO" id="GO:0008270">
    <property type="term" value="F:zinc ion binding"/>
    <property type="evidence" value="ECO:0007669"/>
    <property type="project" value="UniProtKB-KW"/>
</dbReference>
<dbReference type="Proteomes" id="UP001231058">
    <property type="component" value="Segment"/>
</dbReference>
<keyword evidence="12 18" id="KW-0010">Activator</keyword>
<sequence length="99" mass="10861">MIGNKPTIGDVELDLQDLVLPVNLLSDEGDESLSPDADPEEEHLPYRVDTKCVSCQRAVRIVVYATVVGIEQLQDLLQEAIGIICPGCSRTTFRHGRGQ</sequence>
<protein>
    <recommendedName>
        <fullName evidence="18 19">Protein E7</fullName>
    </recommendedName>
</protein>
<evidence type="ECO:0000256" key="2">
    <source>
        <dbReference type="ARBA" id="ARBA00022518"/>
    </source>
</evidence>